<evidence type="ECO:0000256" key="1">
    <source>
        <dbReference type="SAM" id="Phobius"/>
    </source>
</evidence>
<evidence type="ECO:0000313" key="2">
    <source>
        <dbReference type="EMBL" id="GBF50175.1"/>
    </source>
</evidence>
<comment type="caution">
    <text evidence="2">The sequence shown here is derived from an EMBL/GenBank/DDBJ whole genome shotgun (WGS) entry which is preliminary data.</text>
</comment>
<protein>
    <submittedName>
        <fullName evidence="2">Uncharacterized protein</fullName>
    </submittedName>
</protein>
<sequence>MKSFRFIYLLHGIVVILVSLFAVFLIGKLQWESSEKDFSPKAMQLDSKSLEKISLSIEYAIRVQNYKSLERVLRQYENSIGVIVVSLSNSNSFESHQDFKTAKYAKRLWEASIQLDAAIYDYSIYQMERKAWKREYLSWLKYMFDTLKRKNHHRFYLTYYFLLSLITLAGLDFLIFKFKLVK</sequence>
<dbReference type="Proteomes" id="UP000245133">
    <property type="component" value="Unassembled WGS sequence"/>
</dbReference>
<accession>A0A2P2DZX5</accession>
<feature type="transmembrane region" description="Helical" evidence="1">
    <location>
        <begin position="6"/>
        <end position="26"/>
    </location>
</feature>
<dbReference type="EMBL" id="BFBB01000004">
    <property type="protein sequence ID" value="GBF50175.1"/>
    <property type="molecule type" value="Genomic_DNA"/>
</dbReference>
<keyword evidence="1" id="KW-1133">Transmembrane helix</keyword>
<dbReference type="AlphaFoldDB" id="A0A2P2DZX5"/>
<gene>
    <name evidence="2" type="ORF">LPTSP4_16990</name>
</gene>
<keyword evidence="3" id="KW-1185">Reference proteome</keyword>
<keyword evidence="1" id="KW-0812">Transmembrane</keyword>
<proteinExistence type="predicted"/>
<name>A0A2P2DZX5_9LEPT</name>
<evidence type="ECO:0000313" key="3">
    <source>
        <dbReference type="Proteomes" id="UP000245133"/>
    </source>
</evidence>
<organism evidence="2 3">
    <name type="scientific">Leptospira ryugenii</name>
    <dbReference type="NCBI Taxonomy" id="1917863"/>
    <lineage>
        <taxon>Bacteria</taxon>
        <taxon>Pseudomonadati</taxon>
        <taxon>Spirochaetota</taxon>
        <taxon>Spirochaetia</taxon>
        <taxon>Leptospirales</taxon>
        <taxon>Leptospiraceae</taxon>
        <taxon>Leptospira</taxon>
    </lineage>
</organism>
<dbReference type="RefSeq" id="WP_108975864.1">
    <property type="nucleotide sequence ID" value="NZ_BFBB01000004.1"/>
</dbReference>
<keyword evidence="1" id="KW-0472">Membrane</keyword>
<reference evidence="2 3" key="1">
    <citation type="submission" date="2018-02" db="EMBL/GenBank/DDBJ databases">
        <title>Novel Leptospira species isolated from soil and water in Japan.</title>
        <authorList>
            <person name="Nakao R."/>
            <person name="Masuzawa T."/>
        </authorList>
    </citation>
    <scope>NUCLEOTIDE SEQUENCE [LARGE SCALE GENOMIC DNA]</scope>
    <source>
        <strain evidence="2 3">YH101</strain>
    </source>
</reference>
<feature type="transmembrane region" description="Helical" evidence="1">
    <location>
        <begin position="157"/>
        <end position="176"/>
    </location>
</feature>